<feature type="compositionally biased region" description="Polar residues" evidence="1">
    <location>
        <begin position="639"/>
        <end position="650"/>
    </location>
</feature>
<evidence type="ECO:0000256" key="1">
    <source>
        <dbReference type="SAM" id="MobiDB-lite"/>
    </source>
</evidence>
<feature type="compositionally biased region" description="Acidic residues" evidence="1">
    <location>
        <begin position="544"/>
        <end position="602"/>
    </location>
</feature>
<feature type="compositionally biased region" description="Basic and acidic residues" evidence="1">
    <location>
        <begin position="515"/>
        <end position="530"/>
    </location>
</feature>
<feature type="region of interest" description="Disordered" evidence="1">
    <location>
        <begin position="163"/>
        <end position="671"/>
    </location>
</feature>
<accession>A0ABD2PGP5</accession>
<feature type="compositionally biased region" description="Basic and acidic residues" evidence="1">
    <location>
        <begin position="311"/>
        <end position="325"/>
    </location>
</feature>
<feature type="compositionally biased region" description="Acidic residues" evidence="1">
    <location>
        <begin position="217"/>
        <end position="240"/>
    </location>
</feature>
<feature type="compositionally biased region" description="Acidic residues" evidence="1">
    <location>
        <begin position="279"/>
        <end position="310"/>
    </location>
</feature>
<name>A0ABD2PGP5_9CUCU</name>
<keyword evidence="2" id="KW-0472">Membrane</keyword>
<feature type="compositionally biased region" description="Acidic residues" evidence="1">
    <location>
        <begin position="338"/>
        <end position="359"/>
    </location>
</feature>
<keyword evidence="2" id="KW-0812">Transmembrane</keyword>
<evidence type="ECO:0000313" key="4">
    <source>
        <dbReference type="Proteomes" id="UP001516400"/>
    </source>
</evidence>
<keyword evidence="4" id="KW-1185">Reference proteome</keyword>
<evidence type="ECO:0000256" key="2">
    <source>
        <dbReference type="SAM" id="Phobius"/>
    </source>
</evidence>
<evidence type="ECO:0000313" key="3">
    <source>
        <dbReference type="EMBL" id="KAL3290048.1"/>
    </source>
</evidence>
<proteinExistence type="predicted"/>
<protein>
    <submittedName>
        <fullName evidence="3">Uncharacterized protein</fullName>
    </submittedName>
</protein>
<feature type="compositionally biased region" description="Basic and acidic residues" evidence="1">
    <location>
        <begin position="603"/>
        <end position="620"/>
    </location>
</feature>
<feature type="compositionally biased region" description="Basic and acidic residues" evidence="1">
    <location>
        <begin position="163"/>
        <end position="173"/>
    </location>
</feature>
<dbReference type="Proteomes" id="UP001516400">
    <property type="component" value="Unassembled WGS sequence"/>
</dbReference>
<feature type="compositionally biased region" description="Basic and acidic residues" evidence="1">
    <location>
        <begin position="382"/>
        <end position="431"/>
    </location>
</feature>
<organism evidence="3 4">
    <name type="scientific">Cryptolaemus montrouzieri</name>
    <dbReference type="NCBI Taxonomy" id="559131"/>
    <lineage>
        <taxon>Eukaryota</taxon>
        <taxon>Metazoa</taxon>
        <taxon>Ecdysozoa</taxon>
        <taxon>Arthropoda</taxon>
        <taxon>Hexapoda</taxon>
        <taxon>Insecta</taxon>
        <taxon>Pterygota</taxon>
        <taxon>Neoptera</taxon>
        <taxon>Endopterygota</taxon>
        <taxon>Coleoptera</taxon>
        <taxon>Polyphaga</taxon>
        <taxon>Cucujiformia</taxon>
        <taxon>Coccinelloidea</taxon>
        <taxon>Coccinellidae</taxon>
        <taxon>Scymninae</taxon>
        <taxon>Scymnini</taxon>
        <taxon>Cryptolaemus</taxon>
    </lineage>
</organism>
<feature type="compositionally biased region" description="Acidic residues" evidence="1">
    <location>
        <begin position="499"/>
        <end position="510"/>
    </location>
</feature>
<feature type="compositionally biased region" description="Polar residues" evidence="1">
    <location>
        <begin position="531"/>
        <end position="541"/>
    </location>
</feature>
<feature type="compositionally biased region" description="Basic and acidic residues" evidence="1">
    <location>
        <begin position="442"/>
        <end position="453"/>
    </location>
</feature>
<feature type="compositionally biased region" description="Basic and acidic residues" evidence="1">
    <location>
        <begin position="206"/>
        <end position="216"/>
    </location>
</feature>
<feature type="compositionally biased region" description="Basic and acidic residues" evidence="1">
    <location>
        <begin position="181"/>
        <end position="193"/>
    </location>
</feature>
<gene>
    <name evidence="3" type="ORF">HHI36_023419</name>
</gene>
<sequence>MILSRIRGRDNEIQYLGLMAYISYQVGSKKNDRRMIHLRLIPSLALFRIKFMTNPYNCVKRIHPSFEKLKRAPKETEPAPTTPPHILLKEPIEDVNIHVHKDEGTGGGICAKIVFFILFSALIVLIGLIITEHRGLTDLDVADSESKYSQIFEGWIDDEKHDDHHTLDDHDNEHFDDEEHERDSHTLDDHDNEHIDDEETEEASDEEHTLDDHDNEHFDDDQSAPQSEENDEDDSQDQEQTEERSEEKSRYTSEVSEEDEVATESQYQEDNSSIRKNSDEDEEEEDDQDKDIDEDDDSGDITEDETAEDSTAEKYEDTDNSQQKEIEEDTQDISKDESDPEDENASEDEIDDSKADDDDNIIHTKINNHEDIKNEESEEDHDERNEATTQKEQDEQVSDERNKDDDDDDAQKPEVSKSSERQEESEEHTITEIEEELIANKIPEENETVKSGESDNPGSLSNSPSEETQPDEEVHLDLSRRNTLIPPPPLQEIERDLDYAEEEYTDEEVDQGSTEDVRGVSEIAREKYSELRSTYSRSISPVSDIDDDQNLEEESEEEIDIENLEDEELEEEEEEIEELQEEEDVELDEYENEEYEDDEDEELMKKLEAKYGKLKLEHQPKGRTPSPELEESDSEKLSQDNTEYEFSSITNEDDWPVRKELDEAQNNLPKE</sequence>
<feature type="transmembrane region" description="Helical" evidence="2">
    <location>
        <begin position="109"/>
        <end position="130"/>
    </location>
</feature>
<reference evidence="3 4" key="1">
    <citation type="journal article" date="2021" name="BMC Biol.">
        <title>Horizontally acquired antibacterial genes associated with adaptive radiation of ladybird beetles.</title>
        <authorList>
            <person name="Li H.S."/>
            <person name="Tang X.F."/>
            <person name="Huang Y.H."/>
            <person name="Xu Z.Y."/>
            <person name="Chen M.L."/>
            <person name="Du X.Y."/>
            <person name="Qiu B.Y."/>
            <person name="Chen P.T."/>
            <person name="Zhang W."/>
            <person name="Slipinski A."/>
            <person name="Escalona H.E."/>
            <person name="Waterhouse R.M."/>
            <person name="Zwick A."/>
            <person name="Pang H."/>
        </authorList>
    </citation>
    <scope>NUCLEOTIDE SEQUENCE [LARGE SCALE GENOMIC DNA]</scope>
    <source>
        <strain evidence="3">SYSU2018</strain>
    </source>
</reference>
<keyword evidence="2" id="KW-1133">Transmembrane helix</keyword>
<dbReference type="EMBL" id="JABFTP020000186">
    <property type="protein sequence ID" value="KAL3290048.1"/>
    <property type="molecule type" value="Genomic_DNA"/>
</dbReference>
<dbReference type="AlphaFoldDB" id="A0ABD2PGP5"/>
<comment type="caution">
    <text evidence="3">The sequence shown here is derived from an EMBL/GenBank/DDBJ whole genome shotgun (WGS) entry which is preliminary data.</text>
</comment>
<feature type="compositionally biased region" description="Polar residues" evidence="1">
    <location>
        <begin position="454"/>
        <end position="467"/>
    </location>
</feature>
<feature type="compositionally biased region" description="Acidic residues" evidence="1">
    <location>
        <begin position="194"/>
        <end position="205"/>
    </location>
</feature>
<feature type="compositionally biased region" description="Basic and acidic residues" evidence="1">
    <location>
        <begin position="241"/>
        <end position="251"/>
    </location>
</feature>